<sequence>MEDSRRRGSSDGWAATVTARRRRVAEAEVLQTASGSAGEGLWRGHNRCAALLGGAARDAAGVSGFGDKAGLWVASSNGASWLRRWLAERQGSSFRGTAASVAAEAESQWLSRGGVGLRRSGKPALQWVRVLAHRLR</sequence>
<dbReference type="Gramene" id="KCW89295">
    <property type="protein sequence ID" value="KCW89295"/>
    <property type="gene ID" value="EUGRSUZ_A01584"/>
</dbReference>
<evidence type="ECO:0000313" key="1">
    <source>
        <dbReference type="EMBL" id="KCW89295.1"/>
    </source>
</evidence>
<proteinExistence type="predicted"/>
<gene>
    <name evidence="1" type="ORF">EUGRSUZ_A01584</name>
</gene>
<dbReference type="AlphaFoldDB" id="A0A059DGB8"/>
<reference evidence="1" key="1">
    <citation type="submission" date="2013-07" db="EMBL/GenBank/DDBJ databases">
        <title>The genome of Eucalyptus grandis.</title>
        <authorList>
            <person name="Schmutz J."/>
            <person name="Hayes R."/>
            <person name="Myburg A."/>
            <person name="Tuskan G."/>
            <person name="Grattapaglia D."/>
            <person name="Rokhsar D.S."/>
        </authorList>
    </citation>
    <scope>NUCLEOTIDE SEQUENCE</scope>
    <source>
        <tissue evidence="1">Leaf extractions</tissue>
    </source>
</reference>
<name>A0A059DGB8_EUCGR</name>
<dbReference type="EMBL" id="KK198753">
    <property type="protein sequence ID" value="KCW89295.1"/>
    <property type="molecule type" value="Genomic_DNA"/>
</dbReference>
<protein>
    <submittedName>
        <fullName evidence="1">Uncharacterized protein</fullName>
    </submittedName>
</protein>
<dbReference type="InParanoid" id="A0A059DGB8"/>
<organism evidence="1">
    <name type="scientific">Eucalyptus grandis</name>
    <name type="common">Flooded gum</name>
    <dbReference type="NCBI Taxonomy" id="71139"/>
    <lineage>
        <taxon>Eukaryota</taxon>
        <taxon>Viridiplantae</taxon>
        <taxon>Streptophyta</taxon>
        <taxon>Embryophyta</taxon>
        <taxon>Tracheophyta</taxon>
        <taxon>Spermatophyta</taxon>
        <taxon>Magnoliopsida</taxon>
        <taxon>eudicotyledons</taxon>
        <taxon>Gunneridae</taxon>
        <taxon>Pentapetalae</taxon>
        <taxon>rosids</taxon>
        <taxon>malvids</taxon>
        <taxon>Myrtales</taxon>
        <taxon>Myrtaceae</taxon>
        <taxon>Myrtoideae</taxon>
        <taxon>Eucalypteae</taxon>
        <taxon>Eucalyptus</taxon>
    </lineage>
</organism>
<accession>A0A059DGB8</accession>